<evidence type="ECO:0000256" key="13">
    <source>
        <dbReference type="RuleBase" id="RU361118"/>
    </source>
</evidence>
<dbReference type="GO" id="GO:0009298">
    <property type="term" value="P:GDP-mannose biosynthetic process"/>
    <property type="evidence" value="ECO:0007669"/>
    <property type="project" value="UniProtKB-UniPathway"/>
</dbReference>
<dbReference type="CDD" id="cd02585">
    <property type="entry name" value="HAD_PMM"/>
    <property type="match status" value="1"/>
</dbReference>
<comment type="function">
    <text evidence="13">Involved in the synthesis of the GDP-mannose and dolichol-phosphate-mannose required for a number of critical mannosyl transfer reactions.</text>
</comment>
<evidence type="ECO:0000256" key="3">
    <source>
        <dbReference type="ARBA" id="ARBA00009736"/>
    </source>
</evidence>
<dbReference type="InterPro" id="IPR036412">
    <property type="entry name" value="HAD-like_sf"/>
</dbReference>
<evidence type="ECO:0000256" key="8">
    <source>
        <dbReference type="ARBA" id="ARBA00022842"/>
    </source>
</evidence>
<gene>
    <name evidence="14" type="ORF">MERGE_002586</name>
</gene>
<comment type="pathway">
    <text evidence="2 13">Nucleotide-sugar biosynthesis; GDP-alpha-D-mannose biosynthesis; alpha-D-mannose 1-phosphate from D-fructose 6-phosphate: step 2/2.</text>
</comment>
<evidence type="ECO:0000256" key="7">
    <source>
        <dbReference type="ARBA" id="ARBA00022723"/>
    </source>
</evidence>
<dbReference type="GO" id="GO:0004615">
    <property type="term" value="F:phosphomannomutase activity"/>
    <property type="evidence" value="ECO:0007669"/>
    <property type="project" value="UniProtKB-EC"/>
</dbReference>
<dbReference type="GO" id="GO:0005829">
    <property type="term" value="C:cytosol"/>
    <property type="evidence" value="ECO:0007669"/>
    <property type="project" value="TreeGrafter"/>
</dbReference>
<evidence type="ECO:0000313" key="14">
    <source>
        <dbReference type="EMBL" id="QSL65277.1"/>
    </source>
</evidence>
<feature type="binding site" evidence="12">
    <location>
        <position position="23"/>
    </location>
    <ligand>
        <name>Mg(2+)</name>
        <dbReference type="ChEBI" id="CHEBI:18420"/>
        <label>1</label>
    </ligand>
</feature>
<evidence type="ECO:0000256" key="1">
    <source>
        <dbReference type="ARBA" id="ARBA00004496"/>
    </source>
</evidence>
<reference evidence="14" key="1">
    <citation type="submission" date="2020-06" db="EMBL/GenBank/DDBJ databases">
        <title>Genomes of multiple members of Pneumocystis genus reveal paths to human pathogen Pneumocystis jirovecii.</title>
        <authorList>
            <person name="Cisse O.H."/>
            <person name="Ma L."/>
            <person name="Dekker J."/>
            <person name="Khil P."/>
            <person name="Jo J."/>
            <person name="Brenchley J."/>
            <person name="Blair R."/>
            <person name="Pahar B."/>
            <person name="Chabe M."/>
            <person name="Van Rompay K.A."/>
            <person name="Keesler R."/>
            <person name="Sukura A."/>
            <person name="Hirsch V."/>
            <person name="Kutty G."/>
            <person name="Liu Y."/>
            <person name="Peng L."/>
            <person name="Chen J."/>
            <person name="Song J."/>
            <person name="Weissenbacher-Lang C."/>
            <person name="Xu J."/>
            <person name="Upham N.S."/>
            <person name="Stajich J.E."/>
            <person name="Cuomo C.A."/>
            <person name="Cushion M.T."/>
            <person name="Kovacs J.A."/>
        </authorList>
    </citation>
    <scope>NUCLEOTIDE SEQUENCE</scope>
    <source>
        <strain evidence="14">2A</strain>
    </source>
</reference>
<keyword evidence="6 13" id="KW-0963">Cytoplasm</keyword>
<evidence type="ECO:0000256" key="4">
    <source>
        <dbReference type="ARBA" id="ARBA00011738"/>
    </source>
</evidence>
<dbReference type="Pfam" id="PF03332">
    <property type="entry name" value="PMM"/>
    <property type="match status" value="1"/>
</dbReference>
<feature type="binding site" evidence="11">
    <location>
        <position position="135"/>
    </location>
    <ligand>
        <name>alpha-D-mannose 1-phosphate</name>
        <dbReference type="ChEBI" id="CHEBI:58409"/>
    </ligand>
</feature>
<feature type="binding site" evidence="11">
    <location>
        <position position="191"/>
    </location>
    <ligand>
        <name>alpha-D-mannose 1-phosphate</name>
        <dbReference type="ChEBI" id="CHEBI:58409"/>
    </ligand>
</feature>
<evidence type="ECO:0000256" key="11">
    <source>
        <dbReference type="PIRSR" id="PIRSR605002-2"/>
    </source>
</evidence>
<dbReference type="FunFam" id="3.30.1240.20:FF:000001">
    <property type="entry name" value="Phosphomannomutase"/>
    <property type="match status" value="1"/>
</dbReference>
<comment type="similarity">
    <text evidence="3 13">Belongs to the eukaryotic PMM family.</text>
</comment>
<keyword evidence="9 13" id="KW-0413">Isomerase</keyword>
<evidence type="ECO:0000256" key="9">
    <source>
        <dbReference type="ARBA" id="ARBA00023235"/>
    </source>
</evidence>
<dbReference type="OrthoDB" id="10264771at2759"/>
<dbReference type="PANTHER" id="PTHR10466:SF0">
    <property type="entry name" value="PHOSPHOMANNOMUTASE"/>
    <property type="match status" value="1"/>
</dbReference>
<dbReference type="Gene3D" id="3.30.1240.20">
    <property type="match status" value="1"/>
</dbReference>
<comment type="subcellular location">
    <subcellularLocation>
        <location evidence="1 13">Cytoplasm</location>
    </subcellularLocation>
</comment>
<evidence type="ECO:0000256" key="6">
    <source>
        <dbReference type="ARBA" id="ARBA00022490"/>
    </source>
</evidence>
<feature type="binding site" evidence="12">
    <location>
        <position position="220"/>
    </location>
    <ligand>
        <name>Mg(2+)</name>
        <dbReference type="ChEBI" id="CHEBI:18420"/>
        <label>1</label>
    </ligand>
</feature>
<dbReference type="SUPFAM" id="SSF56784">
    <property type="entry name" value="HAD-like"/>
    <property type="match status" value="1"/>
</dbReference>
<dbReference type="Gene3D" id="3.40.50.1000">
    <property type="entry name" value="HAD superfamily/HAD-like"/>
    <property type="match status" value="1"/>
</dbReference>
<dbReference type="InterPro" id="IPR006379">
    <property type="entry name" value="HAD-SF_hydro_IIB"/>
</dbReference>
<protein>
    <recommendedName>
        <fullName evidence="5 13">Phosphomannomutase</fullName>
        <ecNumber evidence="5 13">5.4.2.8</ecNumber>
    </recommendedName>
</protein>
<proteinExistence type="inferred from homology"/>
<dbReference type="EMBL" id="CP054536">
    <property type="protein sequence ID" value="QSL65277.1"/>
    <property type="molecule type" value="Genomic_DNA"/>
</dbReference>
<feature type="binding site" evidence="11">
    <location>
        <position position="153"/>
    </location>
    <ligand>
        <name>alpha-D-mannose 1-phosphate</name>
        <dbReference type="ChEBI" id="CHEBI:58409"/>
    </ligand>
</feature>
<dbReference type="SFLD" id="SFLDG01143">
    <property type="entry name" value="C2.B.3:_Phosphomannomutase_Lik"/>
    <property type="match status" value="1"/>
</dbReference>
<feature type="active site" description="Proton donor/acceptor" evidence="10">
    <location>
        <position position="21"/>
    </location>
</feature>
<dbReference type="InterPro" id="IPR023214">
    <property type="entry name" value="HAD_sf"/>
</dbReference>
<keyword evidence="15" id="KW-1185">Reference proteome</keyword>
<dbReference type="GO" id="GO:0046872">
    <property type="term" value="F:metal ion binding"/>
    <property type="evidence" value="ECO:0007669"/>
    <property type="project" value="UniProtKB-KW"/>
</dbReference>
<feature type="active site" description="Proton donor/acceptor" evidence="10">
    <location>
        <position position="23"/>
    </location>
</feature>
<feature type="binding site" evidence="12">
    <location>
        <position position="21"/>
    </location>
    <ligand>
        <name>Mg(2+)</name>
        <dbReference type="ChEBI" id="CHEBI:18420"/>
        <label>1</label>
    </ligand>
</feature>
<sequence length="260" mass="30184">MSSITLDIKDRPHSDILLLFDVDGTLTPPRDVISQDMFNLLMELRKKVAIGFVGGGDLKKQQEQLGINGTSVIDMFDYAFPENGLIAYEQGKLLETRSFIRQLGEEKYKRFTNFCLKYISEIDIPIKRGTFIELRNGMMNVSPIGRNSTKQERDEFEEYDKKYEIRKKFISVLEHEFPDYGLTFSIGGQISFDIFPVGWDKTYCLKYVQDKNFKIYFFGDKTHEGGNDWEIYSSPLTIGYNVKSPKDTERILRELFFSGD</sequence>
<dbReference type="SFLD" id="SFLDG01140">
    <property type="entry name" value="C2.B:_Phosphomannomutase_and_P"/>
    <property type="match status" value="1"/>
</dbReference>
<feature type="binding site" evidence="11">
    <location>
        <position position="30"/>
    </location>
    <ligand>
        <name>alpha-D-mannose 1-phosphate</name>
        <dbReference type="ChEBI" id="CHEBI:58409"/>
    </ligand>
</feature>
<evidence type="ECO:0000256" key="12">
    <source>
        <dbReference type="PIRSR" id="PIRSR605002-3"/>
    </source>
</evidence>
<dbReference type="GO" id="GO:0006013">
    <property type="term" value="P:mannose metabolic process"/>
    <property type="evidence" value="ECO:0007669"/>
    <property type="project" value="TreeGrafter"/>
</dbReference>
<comment type="catalytic activity">
    <reaction evidence="13">
        <text>alpha-D-mannose 1-phosphate = D-mannose 6-phosphate</text>
        <dbReference type="Rhea" id="RHEA:11140"/>
        <dbReference type="ChEBI" id="CHEBI:58409"/>
        <dbReference type="ChEBI" id="CHEBI:58735"/>
        <dbReference type="EC" id="5.4.2.8"/>
    </reaction>
</comment>
<keyword evidence="7 12" id="KW-0479">Metal-binding</keyword>
<organism evidence="14 15">
    <name type="scientific">Pneumocystis wakefieldiae</name>
    <dbReference type="NCBI Taxonomy" id="38082"/>
    <lineage>
        <taxon>Eukaryota</taxon>
        <taxon>Fungi</taxon>
        <taxon>Dikarya</taxon>
        <taxon>Ascomycota</taxon>
        <taxon>Taphrinomycotina</taxon>
        <taxon>Pneumocystomycetes</taxon>
        <taxon>Pneumocystaceae</taxon>
        <taxon>Pneumocystis</taxon>
    </lineage>
</organism>
<feature type="binding site" evidence="12">
    <location>
        <position position="232"/>
    </location>
    <ligand>
        <name>Mg(2+)</name>
        <dbReference type="ChEBI" id="CHEBI:18420"/>
        <label>2</label>
    </ligand>
</feature>
<evidence type="ECO:0000256" key="5">
    <source>
        <dbReference type="ARBA" id="ARBA00012730"/>
    </source>
</evidence>
<dbReference type="EC" id="5.4.2.8" evidence="5 13"/>
<feature type="binding site" evidence="12">
    <location>
        <position position="237"/>
    </location>
    <ligand>
        <name>Mg(2+)</name>
        <dbReference type="ChEBI" id="CHEBI:18420"/>
        <label>1</label>
    </ligand>
</feature>
<accession>A0A899G9M5</accession>
<feature type="binding site" evidence="11">
    <location>
        <position position="146"/>
    </location>
    <ligand>
        <name>alpha-D-mannose 1-phosphate</name>
        <dbReference type="ChEBI" id="CHEBI:58409"/>
    </ligand>
</feature>
<dbReference type="InterPro" id="IPR043169">
    <property type="entry name" value="PMM_cap"/>
</dbReference>
<dbReference type="Proteomes" id="UP000663699">
    <property type="component" value="Chromosome 5"/>
</dbReference>
<evidence type="ECO:0000256" key="10">
    <source>
        <dbReference type="PIRSR" id="PIRSR605002-1"/>
    </source>
</evidence>
<dbReference type="PANTHER" id="PTHR10466">
    <property type="entry name" value="PHOSPHOMANNOMUTASE"/>
    <property type="match status" value="1"/>
</dbReference>
<dbReference type="AlphaFoldDB" id="A0A899G9M5"/>
<comment type="cofactor">
    <cofactor evidence="12">
        <name>Mg(2+)</name>
        <dbReference type="ChEBI" id="CHEBI:18420"/>
    </cofactor>
</comment>
<dbReference type="SFLD" id="SFLDS00003">
    <property type="entry name" value="Haloacid_Dehalogenase"/>
    <property type="match status" value="1"/>
</dbReference>
<dbReference type="NCBIfam" id="TIGR01484">
    <property type="entry name" value="HAD-SF-IIB"/>
    <property type="match status" value="1"/>
</dbReference>
<evidence type="ECO:0000313" key="15">
    <source>
        <dbReference type="Proteomes" id="UP000663699"/>
    </source>
</evidence>
<keyword evidence="8 12" id="KW-0460">Magnesium</keyword>
<comment type="subunit">
    <text evidence="4 13">Homodimer.</text>
</comment>
<evidence type="ECO:0000256" key="2">
    <source>
        <dbReference type="ARBA" id="ARBA00004699"/>
    </source>
</evidence>
<dbReference type="InterPro" id="IPR005002">
    <property type="entry name" value="PMM"/>
</dbReference>
<feature type="binding site" evidence="11">
    <location>
        <position position="193"/>
    </location>
    <ligand>
        <name>alpha-D-mannose 1-phosphate</name>
        <dbReference type="ChEBI" id="CHEBI:58409"/>
    </ligand>
</feature>
<dbReference type="GO" id="GO:0006487">
    <property type="term" value="P:protein N-linked glycosylation"/>
    <property type="evidence" value="ECO:0007669"/>
    <property type="project" value="TreeGrafter"/>
</dbReference>
<dbReference type="UniPathway" id="UPA00126">
    <property type="reaction ID" value="UER00424"/>
</dbReference>
<name>A0A899G9M5_9ASCO</name>